<dbReference type="InterPro" id="IPR036400">
    <property type="entry name" value="Cyt_B5-like_heme/steroid_sf"/>
</dbReference>
<dbReference type="EMBL" id="JAZGQO010000007">
    <property type="protein sequence ID" value="KAK6182213.1"/>
    <property type="molecule type" value="Genomic_DNA"/>
</dbReference>
<name>A0AAN8JZZ7_PATCE</name>
<dbReference type="PANTHER" id="PTHR10281">
    <property type="entry name" value="MEMBRANE-ASSOCIATED PROGESTERONE RECEPTOR COMPONENT-RELATED"/>
    <property type="match status" value="1"/>
</dbReference>
<keyword evidence="10" id="KW-1185">Reference proteome</keyword>
<evidence type="ECO:0000256" key="4">
    <source>
        <dbReference type="ARBA" id="ARBA00022824"/>
    </source>
</evidence>
<comment type="subcellular location">
    <subcellularLocation>
        <location evidence="1">Endoplasmic reticulum</location>
    </subcellularLocation>
</comment>
<evidence type="ECO:0000313" key="9">
    <source>
        <dbReference type="EMBL" id="KAK6182213.1"/>
    </source>
</evidence>
<organism evidence="9 10">
    <name type="scientific">Patella caerulea</name>
    <name type="common">Rayed Mediterranean limpet</name>
    <dbReference type="NCBI Taxonomy" id="87958"/>
    <lineage>
        <taxon>Eukaryota</taxon>
        <taxon>Metazoa</taxon>
        <taxon>Spiralia</taxon>
        <taxon>Lophotrochozoa</taxon>
        <taxon>Mollusca</taxon>
        <taxon>Gastropoda</taxon>
        <taxon>Patellogastropoda</taxon>
        <taxon>Patelloidea</taxon>
        <taxon>Patellidae</taxon>
        <taxon>Patella</taxon>
    </lineage>
</organism>
<keyword evidence="3" id="KW-0479">Metal-binding</keyword>
<dbReference type="InterPro" id="IPR050577">
    <property type="entry name" value="MAPR/NEUFC/NENF-like"/>
</dbReference>
<dbReference type="Pfam" id="PF00173">
    <property type="entry name" value="Cyt-b5"/>
    <property type="match status" value="1"/>
</dbReference>
<comment type="similarity">
    <text evidence="6">Belongs to the cytochrome b5 family. MAPR subfamily.</text>
</comment>
<feature type="chain" id="PRO_5043028337" description="Cytochrome b5 heme-binding domain-containing protein" evidence="7">
    <location>
        <begin position="26"/>
        <end position="166"/>
    </location>
</feature>
<evidence type="ECO:0000256" key="3">
    <source>
        <dbReference type="ARBA" id="ARBA00022723"/>
    </source>
</evidence>
<dbReference type="PANTHER" id="PTHR10281:SF72">
    <property type="entry name" value="NEUDESIN"/>
    <property type="match status" value="1"/>
</dbReference>
<dbReference type="AlphaFoldDB" id="A0AAN8JZZ7"/>
<protein>
    <recommendedName>
        <fullName evidence="8">Cytochrome b5 heme-binding domain-containing protein</fullName>
    </recommendedName>
</protein>
<feature type="domain" description="Cytochrome b5 heme-binding" evidence="8">
    <location>
        <begin position="51"/>
        <end position="148"/>
    </location>
</feature>
<keyword evidence="2" id="KW-0349">Heme</keyword>
<dbReference type="SMART" id="SM01117">
    <property type="entry name" value="Cyt-b5"/>
    <property type="match status" value="1"/>
</dbReference>
<evidence type="ECO:0000313" key="10">
    <source>
        <dbReference type="Proteomes" id="UP001347796"/>
    </source>
</evidence>
<dbReference type="GO" id="GO:0005783">
    <property type="term" value="C:endoplasmic reticulum"/>
    <property type="evidence" value="ECO:0007669"/>
    <property type="project" value="UniProtKB-SubCell"/>
</dbReference>
<proteinExistence type="inferred from homology"/>
<dbReference type="Proteomes" id="UP001347796">
    <property type="component" value="Unassembled WGS sequence"/>
</dbReference>
<dbReference type="PROSITE" id="PS51257">
    <property type="entry name" value="PROKAR_LIPOPROTEIN"/>
    <property type="match status" value="1"/>
</dbReference>
<evidence type="ECO:0000256" key="6">
    <source>
        <dbReference type="ARBA" id="ARBA00038357"/>
    </source>
</evidence>
<evidence type="ECO:0000259" key="8">
    <source>
        <dbReference type="SMART" id="SM01117"/>
    </source>
</evidence>
<dbReference type="Gene3D" id="3.10.120.10">
    <property type="entry name" value="Cytochrome b5-like heme/steroid binding domain"/>
    <property type="match status" value="1"/>
</dbReference>
<evidence type="ECO:0000256" key="5">
    <source>
        <dbReference type="ARBA" id="ARBA00023004"/>
    </source>
</evidence>
<evidence type="ECO:0000256" key="7">
    <source>
        <dbReference type="SAM" id="SignalP"/>
    </source>
</evidence>
<evidence type="ECO:0000256" key="1">
    <source>
        <dbReference type="ARBA" id="ARBA00004240"/>
    </source>
</evidence>
<keyword evidence="7" id="KW-0732">Signal</keyword>
<dbReference type="InterPro" id="IPR001199">
    <property type="entry name" value="Cyt_B5-like_heme/steroid-bd"/>
</dbReference>
<dbReference type="GO" id="GO:0046872">
    <property type="term" value="F:metal ion binding"/>
    <property type="evidence" value="ECO:0007669"/>
    <property type="project" value="UniProtKB-KW"/>
</dbReference>
<accession>A0AAN8JZZ7</accession>
<gene>
    <name evidence="9" type="ORF">SNE40_009944</name>
</gene>
<reference evidence="9 10" key="1">
    <citation type="submission" date="2024-01" db="EMBL/GenBank/DDBJ databases">
        <title>The genome of the rayed Mediterranean limpet Patella caerulea (Linnaeus, 1758).</title>
        <authorList>
            <person name="Anh-Thu Weber A."/>
            <person name="Halstead-Nussloch G."/>
        </authorList>
    </citation>
    <scope>NUCLEOTIDE SEQUENCE [LARGE SCALE GENOMIC DNA]</scope>
    <source>
        <strain evidence="9">AATW-2023a</strain>
        <tissue evidence="9">Whole specimen</tissue>
    </source>
</reference>
<dbReference type="GO" id="GO:0016020">
    <property type="term" value="C:membrane"/>
    <property type="evidence" value="ECO:0007669"/>
    <property type="project" value="TreeGrafter"/>
</dbReference>
<sequence>MVSTGERSCLLFVIFLFSVCALVSCSRSEEEYKLKDIEFDLSPGKEPARIFTAEQIAEYDGSDPDKPIYMGIKGVVFDVTSGKDFYGKGASYNSLVGIDSTRAVAKMSLDPADLTHDITGLSSQELRALDSVFDGTYKAKYPIVGYMDYVLEQHREKFRNVVSDEL</sequence>
<feature type="signal peptide" evidence="7">
    <location>
        <begin position="1"/>
        <end position="25"/>
    </location>
</feature>
<evidence type="ECO:0000256" key="2">
    <source>
        <dbReference type="ARBA" id="ARBA00022617"/>
    </source>
</evidence>
<dbReference type="SUPFAM" id="SSF55856">
    <property type="entry name" value="Cytochrome b5-like heme/steroid binding domain"/>
    <property type="match status" value="1"/>
</dbReference>
<comment type="caution">
    <text evidence="9">The sequence shown here is derived from an EMBL/GenBank/DDBJ whole genome shotgun (WGS) entry which is preliminary data.</text>
</comment>
<keyword evidence="5" id="KW-0408">Iron</keyword>
<keyword evidence="4" id="KW-0256">Endoplasmic reticulum</keyword>